<keyword evidence="3" id="KW-1185">Reference proteome</keyword>
<evidence type="ECO:0000259" key="1">
    <source>
        <dbReference type="Pfam" id="PF14630"/>
    </source>
</evidence>
<name>A0AA35R7H6_GEOBA</name>
<evidence type="ECO:0000313" key="3">
    <source>
        <dbReference type="Proteomes" id="UP001174909"/>
    </source>
</evidence>
<dbReference type="GO" id="GO:0006270">
    <property type="term" value="P:DNA replication initiation"/>
    <property type="evidence" value="ECO:0007669"/>
    <property type="project" value="TreeGrafter"/>
</dbReference>
<dbReference type="EMBL" id="CASHTH010000671">
    <property type="protein sequence ID" value="CAI8006253.1"/>
    <property type="molecule type" value="Genomic_DNA"/>
</dbReference>
<dbReference type="Pfam" id="PF14630">
    <property type="entry name" value="ORC5_C"/>
    <property type="match status" value="1"/>
</dbReference>
<sequence length="55" mass="6277">MSQISSLVTLQLVSQLHTKDLLDGPKYKCLMTLDAVRQVARTVGFDLVQYLYDFN</sequence>
<dbReference type="PANTHER" id="PTHR12705:SF0">
    <property type="entry name" value="ORIGIN RECOGNITION COMPLEX SUBUNIT 5"/>
    <property type="match status" value="1"/>
</dbReference>
<feature type="domain" description="Origin recognition complex subunit 5 C-terminal" evidence="1">
    <location>
        <begin position="2"/>
        <end position="51"/>
    </location>
</feature>
<evidence type="ECO:0000313" key="2">
    <source>
        <dbReference type="EMBL" id="CAI8006253.1"/>
    </source>
</evidence>
<accession>A0AA35R7H6</accession>
<dbReference type="GO" id="GO:0005664">
    <property type="term" value="C:nuclear origin of replication recognition complex"/>
    <property type="evidence" value="ECO:0007669"/>
    <property type="project" value="TreeGrafter"/>
</dbReference>
<reference evidence="2" key="1">
    <citation type="submission" date="2023-03" db="EMBL/GenBank/DDBJ databases">
        <authorList>
            <person name="Steffen K."/>
            <person name="Cardenas P."/>
        </authorList>
    </citation>
    <scope>NUCLEOTIDE SEQUENCE</scope>
</reference>
<comment type="caution">
    <text evidence="2">The sequence shown here is derived from an EMBL/GenBank/DDBJ whole genome shotgun (WGS) entry which is preliminary data.</text>
</comment>
<dbReference type="InterPro" id="IPR020796">
    <property type="entry name" value="ORC5"/>
</dbReference>
<dbReference type="AlphaFoldDB" id="A0AA35R7H6"/>
<dbReference type="InterPro" id="IPR047088">
    <property type="entry name" value="ORC5_C"/>
</dbReference>
<organism evidence="2 3">
    <name type="scientific">Geodia barretti</name>
    <name type="common">Barrett's horny sponge</name>
    <dbReference type="NCBI Taxonomy" id="519541"/>
    <lineage>
        <taxon>Eukaryota</taxon>
        <taxon>Metazoa</taxon>
        <taxon>Porifera</taxon>
        <taxon>Demospongiae</taxon>
        <taxon>Heteroscleromorpha</taxon>
        <taxon>Tetractinellida</taxon>
        <taxon>Astrophorina</taxon>
        <taxon>Geodiidae</taxon>
        <taxon>Geodia</taxon>
    </lineage>
</organism>
<dbReference type="GO" id="GO:0003688">
    <property type="term" value="F:DNA replication origin binding"/>
    <property type="evidence" value="ECO:0007669"/>
    <property type="project" value="TreeGrafter"/>
</dbReference>
<protein>
    <submittedName>
        <fullName evidence="2">Origin recognition complex subunit 5</fullName>
    </submittedName>
</protein>
<proteinExistence type="predicted"/>
<dbReference type="PANTHER" id="PTHR12705">
    <property type="entry name" value="ORIGIN RECOGNITION COMPLEX SUBUNIT 5"/>
    <property type="match status" value="1"/>
</dbReference>
<dbReference type="Proteomes" id="UP001174909">
    <property type="component" value="Unassembled WGS sequence"/>
</dbReference>
<gene>
    <name evidence="2" type="ORF">GBAR_LOCUS4616</name>
</gene>